<evidence type="ECO:0000313" key="2">
    <source>
        <dbReference type="Proteomes" id="UP000054564"/>
    </source>
</evidence>
<keyword evidence="2" id="KW-1185">Reference proteome</keyword>
<reference evidence="2" key="1">
    <citation type="submission" date="2014-03" db="EMBL/GenBank/DDBJ databases">
        <title>The Genome Sequence of Puccinia striiformis f. sp. tritici PST-78.</title>
        <authorList>
            <consortium name="The Broad Institute Genome Sequencing Platform"/>
            <person name="Cuomo C."/>
            <person name="Hulbert S."/>
            <person name="Chen X."/>
            <person name="Walker B."/>
            <person name="Young S.K."/>
            <person name="Zeng Q."/>
            <person name="Gargeya S."/>
            <person name="Fitzgerald M."/>
            <person name="Haas B."/>
            <person name="Abouelleil A."/>
            <person name="Alvarado L."/>
            <person name="Arachchi H.M."/>
            <person name="Berlin A.M."/>
            <person name="Chapman S.B."/>
            <person name="Goldberg J."/>
            <person name="Griggs A."/>
            <person name="Gujja S."/>
            <person name="Hansen M."/>
            <person name="Howarth C."/>
            <person name="Imamovic A."/>
            <person name="Larimer J."/>
            <person name="McCowan C."/>
            <person name="Montmayeur A."/>
            <person name="Murphy C."/>
            <person name="Neiman D."/>
            <person name="Pearson M."/>
            <person name="Priest M."/>
            <person name="Roberts A."/>
            <person name="Saif S."/>
            <person name="Shea T."/>
            <person name="Sisk P."/>
            <person name="Sykes S."/>
            <person name="Wortman J."/>
            <person name="Nusbaum C."/>
            <person name="Birren B."/>
        </authorList>
    </citation>
    <scope>NUCLEOTIDE SEQUENCE [LARGE SCALE GENOMIC DNA]</scope>
    <source>
        <strain evidence="2">race PST-78</strain>
    </source>
</reference>
<gene>
    <name evidence="1" type="ORF">PSTG_19660</name>
</gene>
<dbReference type="EMBL" id="AJIL01007342">
    <property type="protein sequence ID" value="KNE86971.1"/>
    <property type="molecule type" value="Genomic_DNA"/>
</dbReference>
<protein>
    <submittedName>
        <fullName evidence="1">Uncharacterized protein</fullName>
    </submittedName>
</protein>
<organism evidence="1 2">
    <name type="scientific">Puccinia striiformis f. sp. tritici PST-78</name>
    <dbReference type="NCBI Taxonomy" id="1165861"/>
    <lineage>
        <taxon>Eukaryota</taxon>
        <taxon>Fungi</taxon>
        <taxon>Dikarya</taxon>
        <taxon>Basidiomycota</taxon>
        <taxon>Pucciniomycotina</taxon>
        <taxon>Pucciniomycetes</taxon>
        <taxon>Pucciniales</taxon>
        <taxon>Pucciniaceae</taxon>
        <taxon>Puccinia</taxon>
    </lineage>
</organism>
<proteinExistence type="predicted"/>
<dbReference type="Proteomes" id="UP000054564">
    <property type="component" value="Unassembled WGS sequence"/>
</dbReference>
<sequence length="159" mass="17275">TLMKQNPAEDIILPLQDLPRPTFVNLAMDNGSTAPIVLRHFVATTMTDPTTSHSFTNIVLKLGPMKGPYDVILGTPFLAQFRLGVSIASRSLNCEATGLKILDHRLLGSKPTWVAAINDTPSLDYPCSSSETKIFAEFNDLFPVDIPAVSDEAEEAGLF</sequence>
<feature type="non-terminal residue" evidence="1">
    <location>
        <position position="159"/>
    </location>
</feature>
<dbReference type="AlphaFoldDB" id="A0A0L0UJ04"/>
<accession>A0A0L0UJ04</accession>
<comment type="caution">
    <text evidence="1">The sequence shown here is derived from an EMBL/GenBank/DDBJ whole genome shotgun (WGS) entry which is preliminary data.</text>
</comment>
<evidence type="ECO:0000313" key="1">
    <source>
        <dbReference type="EMBL" id="KNE86971.1"/>
    </source>
</evidence>
<name>A0A0L0UJ04_9BASI</name>
<feature type="non-terminal residue" evidence="1">
    <location>
        <position position="1"/>
    </location>
</feature>